<feature type="transmembrane region" description="Helical" evidence="2">
    <location>
        <begin position="448"/>
        <end position="472"/>
    </location>
</feature>
<keyword evidence="2" id="KW-1133">Transmembrane helix</keyword>
<dbReference type="Proteomes" id="UP000799764">
    <property type="component" value="Unassembled WGS sequence"/>
</dbReference>
<feature type="transmembrane region" description="Helical" evidence="2">
    <location>
        <begin position="606"/>
        <end position="624"/>
    </location>
</feature>
<comment type="caution">
    <text evidence="3">The sequence shown here is derived from an EMBL/GenBank/DDBJ whole genome shotgun (WGS) entry which is preliminary data.</text>
</comment>
<dbReference type="OrthoDB" id="5392263at2759"/>
<feature type="transmembrane region" description="Helical" evidence="2">
    <location>
        <begin position="550"/>
        <end position="571"/>
    </location>
</feature>
<reference evidence="3" key="1">
    <citation type="journal article" date="2020" name="Stud. Mycol.">
        <title>101 Dothideomycetes genomes: a test case for predicting lifestyles and emergence of pathogens.</title>
        <authorList>
            <person name="Haridas S."/>
            <person name="Albert R."/>
            <person name="Binder M."/>
            <person name="Bloem J."/>
            <person name="Labutti K."/>
            <person name="Salamov A."/>
            <person name="Andreopoulos B."/>
            <person name="Baker S."/>
            <person name="Barry K."/>
            <person name="Bills G."/>
            <person name="Bluhm B."/>
            <person name="Cannon C."/>
            <person name="Castanera R."/>
            <person name="Culley D."/>
            <person name="Daum C."/>
            <person name="Ezra D."/>
            <person name="Gonzalez J."/>
            <person name="Henrissat B."/>
            <person name="Kuo A."/>
            <person name="Liang C."/>
            <person name="Lipzen A."/>
            <person name="Lutzoni F."/>
            <person name="Magnuson J."/>
            <person name="Mondo S."/>
            <person name="Nolan M."/>
            <person name="Ohm R."/>
            <person name="Pangilinan J."/>
            <person name="Park H.-J."/>
            <person name="Ramirez L."/>
            <person name="Alfaro M."/>
            <person name="Sun H."/>
            <person name="Tritt A."/>
            <person name="Yoshinaga Y."/>
            <person name="Zwiers L.-H."/>
            <person name="Turgeon B."/>
            <person name="Goodwin S."/>
            <person name="Spatafora J."/>
            <person name="Crous P."/>
            <person name="Grigoriev I."/>
        </authorList>
    </citation>
    <scope>NUCLEOTIDE SEQUENCE</scope>
    <source>
        <strain evidence="3">CBS 690.94</strain>
    </source>
</reference>
<evidence type="ECO:0000313" key="3">
    <source>
        <dbReference type="EMBL" id="KAF2447526.1"/>
    </source>
</evidence>
<evidence type="ECO:0000313" key="4">
    <source>
        <dbReference type="Proteomes" id="UP000799764"/>
    </source>
</evidence>
<keyword evidence="2" id="KW-0472">Membrane</keyword>
<evidence type="ECO:0000256" key="1">
    <source>
        <dbReference type="SAM" id="MobiDB-lite"/>
    </source>
</evidence>
<feature type="compositionally biased region" description="Polar residues" evidence="1">
    <location>
        <begin position="403"/>
        <end position="417"/>
    </location>
</feature>
<gene>
    <name evidence="3" type="ORF">P171DRAFT_429156</name>
</gene>
<evidence type="ECO:0000256" key="2">
    <source>
        <dbReference type="SAM" id="Phobius"/>
    </source>
</evidence>
<sequence>MNESELTTFLTPLGQGSSWGAKCVRRLLEADNLTNIAQGLVAQNGYKPVKLVKGVWDAWGIDMMTCHAYCDRRNFPMVFDFPIFTSGVTNYLLPWLGLTAQLPYETGTVSGNFESFCLAVGSPMLTTFSLMSTTLNAHSTSKVFEAKFGNGKTEAEMREAVKAAEYFLCGSQQSPIRIKEDRFRELFHEEPARLRDRWVIVKQRLHNTRRQYTFSLVTQTSFAFIAWILTIIGSYATALGQHSEALLLSSGTLWTWLVPIVLGWMAVGVQSREDTVRDAIRGESTAMKALEAASGFLNRPPQTFEALLGDVQGDEKLQGPAYNYARILTYPKLRDRVVSAFEEKLRSLSHQVIPAIETVAPTPEAGTLQVETVIHKQDSARSSALDSASASASASAISQTSSTGYQKPQHRNTNQLETAPVTDPTPGDDPYMTWQEVTSSSDWIKNFLLSNVVAVILQWGVTGSAIVVSYLTEVRGLGCRSGSYLLYGILATSAHVLLLASVFLSHSAMLIYQRTQSANAHPAKSSTHPRSAKHAMFCTLAVATRYLGKCLAVINALWIVLSSVFELIGFYESCWCTGTVLGLGNKAWVVLFVSGDKMREDAEPSWIGGLTMSLLTMVLTYLLTKSYSWGRKN</sequence>
<feature type="transmembrane region" description="Helical" evidence="2">
    <location>
        <begin position="212"/>
        <end position="233"/>
    </location>
</feature>
<dbReference type="AlphaFoldDB" id="A0A9P4PNM1"/>
<keyword evidence="4" id="KW-1185">Reference proteome</keyword>
<feature type="transmembrane region" description="Helical" evidence="2">
    <location>
        <begin position="484"/>
        <end position="504"/>
    </location>
</feature>
<protein>
    <submittedName>
        <fullName evidence="3">Uncharacterized protein</fullName>
    </submittedName>
</protein>
<proteinExistence type="predicted"/>
<dbReference type="EMBL" id="MU001496">
    <property type="protein sequence ID" value="KAF2447526.1"/>
    <property type="molecule type" value="Genomic_DNA"/>
</dbReference>
<keyword evidence="2" id="KW-0812">Transmembrane</keyword>
<feature type="transmembrane region" description="Helical" evidence="2">
    <location>
        <begin position="245"/>
        <end position="267"/>
    </location>
</feature>
<name>A0A9P4PNM1_9PLEO</name>
<accession>A0A9P4PNM1</accession>
<feature type="region of interest" description="Disordered" evidence="1">
    <location>
        <begin position="397"/>
        <end position="431"/>
    </location>
</feature>
<organism evidence="3 4">
    <name type="scientific">Karstenula rhodostoma CBS 690.94</name>
    <dbReference type="NCBI Taxonomy" id="1392251"/>
    <lineage>
        <taxon>Eukaryota</taxon>
        <taxon>Fungi</taxon>
        <taxon>Dikarya</taxon>
        <taxon>Ascomycota</taxon>
        <taxon>Pezizomycotina</taxon>
        <taxon>Dothideomycetes</taxon>
        <taxon>Pleosporomycetidae</taxon>
        <taxon>Pleosporales</taxon>
        <taxon>Massarineae</taxon>
        <taxon>Didymosphaeriaceae</taxon>
        <taxon>Karstenula</taxon>
    </lineage>
</organism>